<dbReference type="HOGENOM" id="CLU_1344122_0_0_1"/>
<feature type="region of interest" description="Disordered" evidence="1">
    <location>
        <begin position="1"/>
        <end position="204"/>
    </location>
</feature>
<gene>
    <name evidence="2" type="ORF">M407DRAFT_243119</name>
</gene>
<protein>
    <submittedName>
        <fullName evidence="2">Uncharacterized protein</fullName>
    </submittedName>
</protein>
<evidence type="ECO:0000313" key="3">
    <source>
        <dbReference type="Proteomes" id="UP000054248"/>
    </source>
</evidence>
<dbReference type="AlphaFoldDB" id="A0A0C3QKZ0"/>
<organism evidence="2 3">
    <name type="scientific">Tulasnella calospora MUT 4182</name>
    <dbReference type="NCBI Taxonomy" id="1051891"/>
    <lineage>
        <taxon>Eukaryota</taxon>
        <taxon>Fungi</taxon>
        <taxon>Dikarya</taxon>
        <taxon>Basidiomycota</taxon>
        <taxon>Agaricomycotina</taxon>
        <taxon>Agaricomycetes</taxon>
        <taxon>Cantharellales</taxon>
        <taxon>Tulasnellaceae</taxon>
        <taxon>Tulasnella</taxon>
    </lineage>
</organism>
<keyword evidence="3" id="KW-1185">Reference proteome</keyword>
<feature type="compositionally biased region" description="Polar residues" evidence="1">
    <location>
        <begin position="25"/>
        <end position="50"/>
    </location>
</feature>
<evidence type="ECO:0000256" key="1">
    <source>
        <dbReference type="SAM" id="MobiDB-lite"/>
    </source>
</evidence>
<feature type="compositionally biased region" description="Polar residues" evidence="1">
    <location>
        <begin position="1"/>
        <end position="14"/>
    </location>
</feature>
<evidence type="ECO:0000313" key="2">
    <source>
        <dbReference type="EMBL" id="KIO28146.1"/>
    </source>
</evidence>
<accession>A0A0C3QKZ0</accession>
<feature type="compositionally biased region" description="Low complexity" evidence="1">
    <location>
        <begin position="130"/>
        <end position="142"/>
    </location>
</feature>
<dbReference type="OrthoDB" id="3246222at2759"/>
<feature type="compositionally biased region" description="Basic and acidic residues" evidence="1">
    <location>
        <begin position="194"/>
        <end position="204"/>
    </location>
</feature>
<feature type="compositionally biased region" description="Basic and acidic residues" evidence="1">
    <location>
        <begin position="155"/>
        <end position="164"/>
    </location>
</feature>
<proteinExistence type="predicted"/>
<reference evidence="3" key="2">
    <citation type="submission" date="2015-01" db="EMBL/GenBank/DDBJ databases">
        <title>Evolutionary Origins and Diversification of the Mycorrhizal Mutualists.</title>
        <authorList>
            <consortium name="DOE Joint Genome Institute"/>
            <consortium name="Mycorrhizal Genomics Consortium"/>
            <person name="Kohler A."/>
            <person name="Kuo A."/>
            <person name="Nagy L.G."/>
            <person name="Floudas D."/>
            <person name="Copeland A."/>
            <person name="Barry K.W."/>
            <person name="Cichocki N."/>
            <person name="Veneault-Fourrey C."/>
            <person name="LaButti K."/>
            <person name="Lindquist E.A."/>
            <person name="Lipzen A."/>
            <person name="Lundell T."/>
            <person name="Morin E."/>
            <person name="Murat C."/>
            <person name="Riley R."/>
            <person name="Ohm R."/>
            <person name="Sun H."/>
            <person name="Tunlid A."/>
            <person name="Henrissat B."/>
            <person name="Grigoriev I.V."/>
            <person name="Hibbett D.S."/>
            <person name="Martin F."/>
        </authorList>
    </citation>
    <scope>NUCLEOTIDE SEQUENCE [LARGE SCALE GENOMIC DNA]</scope>
    <source>
        <strain evidence="3">MUT 4182</strain>
    </source>
</reference>
<reference evidence="2 3" key="1">
    <citation type="submission" date="2014-04" db="EMBL/GenBank/DDBJ databases">
        <authorList>
            <consortium name="DOE Joint Genome Institute"/>
            <person name="Kuo A."/>
            <person name="Girlanda M."/>
            <person name="Perotto S."/>
            <person name="Kohler A."/>
            <person name="Nagy L.G."/>
            <person name="Floudas D."/>
            <person name="Copeland A."/>
            <person name="Barry K.W."/>
            <person name="Cichocki N."/>
            <person name="Veneault-Fourrey C."/>
            <person name="LaButti K."/>
            <person name="Lindquist E.A."/>
            <person name="Lipzen A."/>
            <person name="Lundell T."/>
            <person name="Morin E."/>
            <person name="Murat C."/>
            <person name="Sun H."/>
            <person name="Tunlid A."/>
            <person name="Henrissat B."/>
            <person name="Grigoriev I.V."/>
            <person name="Hibbett D.S."/>
            <person name="Martin F."/>
            <person name="Nordberg H.P."/>
            <person name="Cantor M.N."/>
            <person name="Hua S.X."/>
        </authorList>
    </citation>
    <scope>NUCLEOTIDE SEQUENCE [LARGE SCALE GENOMIC DNA]</scope>
    <source>
        <strain evidence="2 3">MUT 4182</strain>
    </source>
</reference>
<sequence>MSPTSQSRQTSYSTARADHREPTGNIATTYNSNNSAGKLSSTTNIASDSMQRPPPRLSSAYRRTLETHRGSQSGSINLDTFDVPCPPSAPFPSPRALRFPGPDGFTMTASETEKDGNGGAHGRRKSGCGASAFPSTSSSSSAVGNVPDLGEVDLSDGKNKERPQRFKAVIHFKRRETDPSTRLRQGGGSSRPPRSGEEKYGDPL</sequence>
<feature type="compositionally biased region" description="Pro residues" evidence="1">
    <location>
        <begin position="84"/>
        <end position="93"/>
    </location>
</feature>
<dbReference type="EMBL" id="KN822998">
    <property type="protein sequence ID" value="KIO28146.1"/>
    <property type="molecule type" value="Genomic_DNA"/>
</dbReference>
<dbReference type="Proteomes" id="UP000054248">
    <property type="component" value="Unassembled WGS sequence"/>
</dbReference>
<name>A0A0C3QKZ0_9AGAM</name>